<evidence type="ECO:0000313" key="6">
    <source>
        <dbReference type="Proteomes" id="UP000245609"/>
    </source>
</evidence>
<feature type="domain" description="CSC1/OSCA1-like cytosolic" evidence="4">
    <location>
        <begin position="9"/>
        <end position="225"/>
    </location>
</feature>
<keyword evidence="2" id="KW-0812">Transmembrane</keyword>
<feature type="region of interest" description="Disordered" evidence="1">
    <location>
        <begin position="644"/>
        <end position="664"/>
    </location>
</feature>
<keyword evidence="6" id="KW-1185">Reference proteome</keyword>
<feature type="domain" description="CSC1/OSCA1-like 7TM region" evidence="3">
    <location>
        <begin position="236"/>
        <end position="502"/>
    </location>
</feature>
<dbReference type="Proteomes" id="UP000245609">
    <property type="component" value="Unassembled WGS sequence"/>
</dbReference>
<feature type="transmembrane region" description="Helical" evidence="2">
    <location>
        <begin position="487"/>
        <end position="507"/>
    </location>
</feature>
<keyword evidence="2" id="KW-0472">Membrane</keyword>
<feature type="transmembrane region" description="Helical" evidence="2">
    <location>
        <begin position="441"/>
        <end position="465"/>
    </location>
</feature>
<dbReference type="GO" id="GO:0005227">
    <property type="term" value="F:calcium-activated cation channel activity"/>
    <property type="evidence" value="ECO:0007669"/>
    <property type="project" value="InterPro"/>
</dbReference>
<accession>A0A2T9ZIF9</accession>
<dbReference type="GO" id="GO:0005886">
    <property type="term" value="C:plasma membrane"/>
    <property type="evidence" value="ECO:0007669"/>
    <property type="project" value="TreeGrafter"/>
</dbReference>
<name>A0A2T9ZIF9_9FUNG</name>
<feature type="transmembrane region" description="Helical" evidence="2">
    <location>
        <begin position="372"/>
        <end position="394"/>
    </location>
</feature>
<dbReference type="InterPro" id="IPR045122">
    <property type="entry name" value="Csc1-like"/>
</dbReference>
<dbReference type="InterPro" id="IPR003864">
    <property type="entry name" value="CSC1/OSCA1-like_7TM"/>
</dbReference>
<dbReference type="Pfam" id="PF14703">
    <property type="entry name" value="PHM7_cyt"/>
    <property type="match status" value="1"/>
</dbReference>
<evidence type="ECO:0000256" key="1">
    <source>
        <dbReference type="SAM" id="MobiDB-lite"/>
    </source>
</evidence>
<proteinExistence type="predicted"/>
<sequence>MSSRNSIVSRTVMLKKIPRFLVERPESLKWMWEQGVGAGKVENITVCPNETTFIKIIKNRANSLVKLEREYEKILGNPCTHPDYDRELLYTVIMTQAPDARGKENELLTRWAQPKFLKKGTHSNGAAKDPVLKRPHMWIKAPKNSEKLFIKVDKIDYLRGEFYKLDKLASEIRLLFKEPNPSSNAFVTFEDAATAHMVCQLSTYPNPSKMVVSLASESRSIYWENITMSRQKLRFRKYSKYIMLLMLMLLWVPPVVFLGSLLSPATLSQVNFLQEAFVKYPFVQTLVLSTVPPLALVLFFNLLPWILKQIVLYGGAQSHQSLDFSVLCKTWLFLVYNVIGVLCISGSVWEVLVKVLDDPRSLLQKFGDTLPGFGSFFTSYVFLLGVLFQPFKLLQLRPVLWHILRKWICHTPREYSSLAAPVYIDWYSIYPYPMLVFTISILYSTFSPIVVCISVVYFGIGYIVLKYQLLYVYFRNYESCGMMWPKVLVRMTISVILFQLVVTFFVITKTSGYWGLGMIPLIIASFVFLFGYSAKCEKKFEFIPMYLWRHPPPNTSYPPPPTEANANPQELYLIPRSQNDRAYANSNMIHPSDGTMRVPEPNMPAHNISGYTQRNMHESSAFRPNQGSQNRHQNHSLDLFSQNQTKFNGNSSISENKSGDSIRRKAKKAIGQKSIAEMVAIGGVNYLKKLATMNSTLNRTNSKPTLKKQDMKIMSTQSWDANSNRDHSFIFENLGTKSENNLQKAKKGVSRFNQDPNKKSGYKLMSSIKGKLGRYHKHADELNSSFDISNSGSSNLTFEEAKILEEMVQIEEGTITSKSFDNMRKSISRPIKEARYSSQVSLISRNSRSGIRNRFNNKMIESSEDNASSLVLESQKEIPSYSTSKNSSNSSKMIPVSKASNKFEEVFSSFDFCRSQKDMALFNNKLQDKSKLDSVVVRLPSIDSVSSFGLSSARNSEYYDGSAYSRYRMSGYKTRNNRYSYFDKNRASNTSENVSKLGYPDFLENSYTGTSIGYSNGITSPLKAPESIYFSRSIDSKYDNDLGLSLGHRIDTRENSQRKYIYSKIDPTQNGQNWFPGRTSDFNFDEAYNQPFFNSSTDNNNRYNSASRNLESLNSSSIYFGKGTTQYKNSFDSFSQYGVSSYSGSSFGDRPITQNSNGSSATATSAKYARVIKDNLLNIIKKILYDNFNPASAILDGSMDVIFSNTSKQLVDYNVQKLSDLGYEVNYNNLSLTFNSSDGTIRSYGKRKRGSANISGDSLAKYWNSKEIKESASLRSYSEILNGSTFYAQSTSFKDQDFQRKFCINENRKTNSFSGNKRHGSLKLGSSQIIKHNNVEPLNSPLDFANISSYNKNVQICGYCVEVVYDNEQDIDQARRKRSKLAQNSNLFSQATECGSENLSIKGCSKMNVKKTFSQPALSSGIVTGNINMTKLQDEAVVDEKDTKRGKELVHFEKNGENKNNPSILGTNVNGQYGNSTKSIHFTKRSIDYGCSVCGSTEQKSYSSIFYEKQYKFQSEKSSYAANYQQYAAEAQHRLLSNSHSDYLEPPMQSVFGILDGSVKDYFHPGLYGKLPTLWLPVKRAPEKHSY</sequence>
<dbReference type="OrthoDB" id="1689567at2759"/>
<dbReference type="Pfam" id="PF02714">
    <property type="entry name" value="RSN1_7TM"/>
    <property type="match status" value="1"/>
</dbReference>
<evidence type="ECO:0000259" key="4">
    <source>
        <dbReference type="Pfam" id="PF14703"/>
    </source>
</evidence>
<protein>
    <recommendedName>
        <fullName evidence="7">CSC1/OSCA1-like 7TM region domain-containing protein</fullName>
    </recommendedName>
</protein>
<feature type="transmembrane region" description="Helical" evidence="2">
    <location>
        <begin position="415"/>
        <end position="435"/>
    </location>
</feature>
<reference evidence="5 6" key="1">
    <citation type="journal article" date="2018" name="MBio">
        <title>Comparative Genomics Reveals the Core Gene Toolbox for the Fungus-Insect Symbiosis.</title>
        <authorList>
            <person name="Wang Y."/>
            <person name="Stata M."/>
            <person name="Wang W."/>
            <person name="Stajich J.E."/>
            <person name="White M.M."/>
            <person name="Moncalvo J.M."/>
        </authorList>
    </citation>
    <scope>NUCLEOTIDE SEQUENCE [LARGE SCALE GENOMIC DNA]</scope>
    <source>
        <strain evidence="5 6">SC-DP-2</strain>
    </source>
</reference>
<dbReference type="InterPro" id="IPR027815">
    <property type="entry name" value="CSC1/OSCA1-like_cyt"/>
</dbReference>
<dbReference type="EMBL" id="MBFS01000131">
    <property type="protein sequence ID" value="PVV04374.1"/>
    <property type="molecule type" value="Genomic_DNA"/>
</dbReference>
<feature type="compositionally biased region" description="Polar residues" evidence="1">
    <location>
        <begin position="644"/>
        <end position="656"/>
    </location>
</feature>
<feature type="transmembrane region" description="Helical" evidence="2">
    <location>
        <begin position="282"/>
        <end position="303"/>
    </location>
</feature>
<dbReference type="PANTHER" id="PTHR13018:SF5">
    <property type="entry name" value="RE44586P"/>
    <property type="match status" value="1"/>
</dbReference>
<evidence type="ECO:0000313" key="5">
    <source>
        <dbReference type="EMBL" id="PVV04374.1"/>
    </source>
</evidence>
<organism evidence="5 6">
    <name type="scientific">Smittium megazygosporum</name>
    <dbReference type="NCBI Taxonomy" id="133381"/>
    <lineage>
        <taxon>Eukaryota</taxon>
        <taxon>Fungi</taxon>
        <taxon>Fungi incertae sedis</taxon>
        <taxon>Zoopagomycota</taxon>
        <taxon>Kickxellomycotina</taxon>
        <taxon>Harpellomycetes</taxon>
        <taxon>Harpellales</taxon>
        <taxon>Legeriomycetaceae</taxon>
        <taxon>Smittium</taxon>
    </lineage>
</organism>
<dbReference type="STRING" id="133381.A0A2T9ZIF9"/>
<keyword evidence="2" id="KW-1133">Transmembrane helix</keyword>
<gene>
    <name evidence="5" type="ORF">BB560_001123</name>
</gene>
<evidence type="ECO:0000256" key="2">
    <source>
        <dbReference type="SAM" id="Phobius"/>
    </source>
</evidence>
<dbReference type="PANTHER" id="PTHR13018">
    <property type="entry name" value="PROBABLE MEMBRANE PROTEIN DUF221-RELATED"/>
    <property type="match status" value="1"/>
</dbReference>
<feature type="transmembrane region" description="Helical" evidence="2">
    <location>
        <begin position="241"/>
        <end position="262"/>
    </location>
</feature>
<feature type="transmembrane region" description="Helical" evidence="2">
    <location>
        <begin position="331"/>
        <end position="352"/>
    </location>
</feature>
<evidence type="ECO:0008006" key="7">
    <source>
        <dbReference type="Google" id="ProtNLM"/>
    </source>
</evidence>
<comment type="caution">
    <text evidence="5">The sequence shown here is derived from an EMBL/GenBank/DDBJ whole genome shotgun (WGS) entry which is preliminary data.</text>
</comment>
<feature type="transmembrane region" description="Helical" evidence="2">
    <location>
        <begin position="513"/>
        <end position="532"/>
    </location>
</feature>
<evidence type="ECO:0000259" key="3">
    <source>
        <dbReference type="Pfam" id="PF02714"/>
    </source>
</evidence>